<dbReference type="SUPFAM" id="SSF50494">
    <property type="entry name" value="Trypsin-like serine proteases"/>
    <property type="match status" value="1"/>
</dbReference>
<accession>A0A951QQ23</accession>
<dbReference type="AlphaFoldDB" id="A0A951QQ23"/>
<keyword evidence="2" id="KW-0645">Protease</keyword>
<dbReference type="InterPro" id="IPR045430">
    <property type="entry name" value="EAD1"/>
</dbReference>
<dbReference type="GO" id="GO:0004252">
    <property type="term" value="F:serine-type endopeptidase activity"/>
    <property type="evidence" value="ECO:0007669"/>
    <property type="project" value="InterPro"/>
</dbReference>
<dbReference type="Pfam" id="PF13365">
    <property type="entry name" value="Trypsin_2"/>
    <property type="match status" value="1"/>
</dbReference>
<dbReference type="GO" id="GO:0006508">
    <property type="term" value="P:proteolysis"/>
    <property type="evidence" value="ECO:0007669"/>
    <property type="project" value="UniProtKB-KW"/>
</dbReference>
<gene>
    <name evidence="2" type="ORF">KME60_21925</name>
</gene>
<evidence type="ECO:0000313" key="2">
    <source>
        <dbReference type="EMBL" id="MBW4669995.1"/>
    </source>
</evidence>
<organism evidence="2 3">
    <name type="scientific">Cyanomargarita calcarea GSE-NOS-MK-12-04C</name>
    <dbReference type="NCBI Taxonomy" id="2839659"/>
    <lineage>
        <taxon>Bacteria</taxon>
        <taxon>Bacillati</taxon>
        <taxon>Cyanobacteriota</taxon>
        <taxon>Cyanophyceae</taxon>
        <taxon>Nostocales</taxon>
        <taxon>Cyanomargaritaceae</taxon>
        <taxon>Cyanomargarita</taxon>
    </lineage>
</organism>
<dbReference type="Proteomes" id="UP000729701">
    <property type="component" value="Unassembled WGS sequence"/>
</dbReference>
<evidence type="ECO:0000313" key="3">
    <source>
        <dbReference type="Proteomes" id="UP000729701"/>
    </source>
</evidence>
<reference evidence="2" key="1">
    <citation type="submission" date="2021-05" db="EMBL/GenBank/DDBJ databases">
        <authorList>
            <person name="Pietrasiak N."/>
            <person name="Ward R."/>
            <person name="Stajich J.E."/>
            <person name="Kurbessoian T."/>
        </authorList>
    </citation>
    <scope>NUCLEOTIDE SEQUENCE</scope>
    <source>
        <strain evidence="2">GSE-NOS-MK-12-04C</strain>
    </source>
</reference>
<dbReference type="InterPro" id="IPR043504">
    <property type="entry name" value="Peptidase_S1_PA_chymotrypsin"/>
</dbReference>
<comment type="caution">
    <text evidence="2">The sequence shown here is derived from an EMBL/GenBank/DDBJ whole genome shotgun (WGS) entry which is preliminary data.</text>
</comment>
<dbReference type="Gene3D" id="2.40.10.10">
    <property type="entry name" value="Trypsin-like serine proteases"/>
    <property type="match status" value="1"/>
</dbReference>
<feature type="domain" description="Effector-associated" evidence="1">
    <location>
        <begin position="1"/>
        <end position="56"/>
    </location>
</feature>
<dbReference type="PRINTS" id="PR01774">
    <property type="entry name" value="EXFOLTOXIN"/>
</dbReference>
<protein>
    <submittedName>
        <fullName evidence="2">Serine protease</fullName>
    </submittedName>
</protein>
<dbReference type="InterPro" id="IPR008353">
    <property type="entry name" value="Peptidase_S1B_tx"/>
</dbReference>
<sequence>MTLNGQQHEQLSDALREAFRSPQRFTEFVKFRFNKNLYDITIADDLKELAFDLIDESRPCVLEKQNPDELDYALLRVSGNPGKISVGERDSPQRGWINLPTKPYEFSLNTPLFILQHPKGKPLKLAIDAIIDVNDIIVKYETNTEPGSSGSPCFDINWNLVALHHSGYTNYNAGTSFNAICPLKEKRGLLAGLLDDKQM</sequence>
<dbReference type="Pfam" id="PF19955">
    <property type="entry name" value="EAD1"/>
    <property type="match status" value="1"/>
</dbReference>
<name>A0A951QQ23_9CYAN</name>
<dbReference type="InterPro" id="IPR009003">
    <property type="entry name" value="Peptidase_S1_PA"/>
</dbReference>
<reference evidence="2" key="2">
    <citation type="journal article" date="2022" name="Microbiol. Resour. Announc.">
        <title>Metagenome Sequencing to Explore Phylogenomics of Terrestrial Cyanobacteria.</title>
        <authorList>
            <person name="Ward R.D."/>
            <person name="Stajich J.E."/>
            <person name="Johansen J.R."/>
            <person name="Huntemann M."/>
            <person name="Clum A."/>
            <person name="Foster B."/>
            <person name="Foster B."/>
            <person name="Roux S."/>
            <person name="Palaniappan K."/>
            <person name="Varghese N."/>
            <person name="Mukherjee S."/>
            <person name="Reddy T.B.K."/>
            <person name="Daum C."/>
            <person name="Copeland A."/>
            <person name="Chen I.A."/>
            <person name="Ivanova N.N."/>
            <person name="Kyrpides N.C."/>
            <person name="Shapiro N."/>
            <person name="Eloe-Fadrosh E.A."/>
            <person name="Pietrasiak N."/>
        </authorList>
    </citation>
    <scope>NUCLEOTIDE SEQUENCE</scope>
    <source>
        <strain evidence="2">GSE-NOS-MK-12-04C</strain>
    </source>
</reference>
<evidence type="ECO:0000259" key="1">
    <source>
        <dbReference type="Pfam" id="PF19955"/>
    </source>
</evidence>
<dbReference type="EMBL" id="JAHHGZ010000026">
    <property type="protein sequence ID" value="MBW4669995.1"/>
    <property type="molecule type" value="Genomic_DNA"/>
</dbReference>
<keyword evidence="2" id="KW-0378">Hydrolase</keyword>
<proteinExistence type="predicted"/>